<dbReference type="EMBL" id="MSPR01000023">
    <property type="protein sequence ID" value="ONK26386.1"/>
    <property type="molecule type" value="Genomic_DNA"/>
</dbReference>
<accession>A0AB36JP20</accession>
<protein>
    <submittedName>
        <fullName evidence="1">Uncharacterized protein</fullName>
    </submittedName>
</protein>
<keyword evidence="4" id="KW-1185">Reference proteome</keyword>
<name>A0AB36JP20_9STRE</name>
<dbReference type="EMBL" id="MSPT01000019">
    <property type="protein sequence ID" value="ONK25989.1"/>
    <property type="molecule type" value="Genomic_DNA"/>
</dbReference>
<dbReference type="Proteomes" id="UP000188946">
    <property type="component" value="Unassembled WGS sequence"/>
</dbReference>
<evidence type="ECO:0000313" key="1">
    <source>
        <dbReference type="EMBL" id="ONK25989.1"/>
    </source>
</evidence>
<gene>
    <name evidence="2" type="ORF">BVE84_09415</name>
    <name evidence="1" type="ORF">BVE86_08590</name>
</gene>
<reference evidence="3 4" key="1">
    <citation type="submission" date="2016-12" db="EMBL/GenBank/DDBJ databases">
        <authorList>
            <person name="Gulvik C.A."/>
        </authorList>
    </citation>
    <scope>NUCLEOTIDE SEQUENCE [LARGE SCALE GENOMIC DNA]</scope>
    <source>
        <strain evidence="2 4">12-5202</strain>
        <strain evidence="1 3">12-5291</strain>
    </source>
</reference>
<evidence type="ECO:0000313" key="3">
    <source>
        <dbReference type="Proteomes" id="UP000188600"/>
    </source>
</evidence>
<evidence type="ECO:0000313" key="4">
    <source>
        <dbReference type="Proteomes" id="UP000188946"/>
    </source>
</evidence>
<proteinExistence type="predicted"/>
<comment type="caution">
    <text evidence="1">The sequence shown here is derived from an EMBL/GenBank/DDBJ whole genome shotgun (WGS) entry which is preliminary data.</text>
</comment>
<sequence>MFRLNILSKSGQRSLGDIHYKLREDAWPSTEEERRKTRKRIIEEKLTPLIANPTSWDLFTQEELKKLLPLAEQKCNNCYRGTGVTKVVATITLMKKCSKNPL</sequence>
<organism evidence="1 3">
    <name type="scientific">Streptococcus azizii</name>
    <dbReference type="NCBI Taxonomy" id="1579424"/>
    <lineage>
        <taxon>Bacteria</taxon>
        <taxon>Bacillati</taxon>
        <taxon>Bacillota</taxon>
        <taxon>Bacilli</taxon>
        <taxon>Lactobacillales</taxon>
        <taxon>Streptococcaceae</taxon>
        <taxon>Streptococcus</taxon>
    </lineage>
</organism>
<dbReference type="AlphaFoldDB" id="A0AB36JP20"/>
<dbReference type="RefSeq" id="WP_076996759.1">
    <property type="nucleotide sequence ID" value="NZ_MSPR01000023.1"/>
</dbReference>
<evidence type="ECO:0000313" key="2">
    <source>
        <dbReference type="EMBL" id="ONK26386.1"/>
    </source>
</evidence>
<dbReference type="Proteomes" id="UP000188600">
    <property type="component" value="Unassembled WGS sequence"/>
</dbReference>